<evidence type="ECO:0000256" key="2">
    <source>
        <dbReference type="ARBA" id="ARBA00023015"/>
    </source>
</evidence>
<dbReference type="NCBIfam" id="NF009326">
    <property type="entry name" value="PRK12681.1"/>
    <property type="match status" value="1"/>
</dbReference>
<dbReference type="GO" id="GO:0003700">
    <property type="term" value="F:DNA-binding transcription factor activity"/>
    <property type="evidence" value="ECO:0007669"/>
    <property type="project" value="InterPro"/>
</dbReference>
<dbReference type="Gene3D" id="3.40.190.10">
    <property type="entry name" value="Periplasmic binding protein-like II"/>
    <property type="match status" value="2"/>
</dbReference>
<dbReference type="CDD" id="cd08413">
    <property type="entry name" value="PBP2_CysB_like"/>
    <property type="match status" value="1"/>
</dbReference>
<dbReference type="PANTHER" id="PTHR30126">
    <property type="entry name" value="HTH-TYPE TRANSCRIPTIONAL REGULATOR"/>
    <property type="match status" value="1"/>
</dbReference>
<dbReference type="Pfam" id="PF03466">
    <property type="entry name" value="LysR_substrate"/>
    <property type="match status" value="1"/>
</dbReference>
<comment type="caution">
    <text evidence="6">The sequence shown here is derived from an EMBL/GenBank/DDBJ whole genome shotgun (WGS) entry which is preliminary data.</text>
</comment>
<dbReference type="InterPro" id="IPR005119">
    <property type="entry name" value="LysR_subst-bd"/>
</dbReference>
<dbReference type="FunFam" id="1.10.10.10:FF:000001">
    <property type="entry name" value="LysR family transcriptional regulator"/>
    <property type="match status" value="1"/>
</dbReference>
<protein>
    <submittedName>
        <fullName evidence="6">LysR family cys regulon transcriptional activator</fullName>
    </submittedName>
</protein>
<keyword evidence="2" id="KW-0805">Transcription regulation</keyword>
<reference evidence="6 7" key="1">
    <citation type="submission" date="2018-04" db="EMBL/GenBank/DDBJ databases">
        <title>Active sludge and wastewater microbial communities from Klosterneuburg, Austria.</title>
        <authorList>
            <person name="Wagner M."/>
        </authorList>
    </citation>
    <scope>NUCLEOTIDE SEQUENCE [LARGE SCALE GENOMIC DNA]</scope>
    <source>
        <strain evidence="6 7">Nm49</strain>
    </source>
</reference>
<keyword evidence="4" id="KW-0804">Transcription</keyword>
<feature type="domain" description="HTH lysR-type" evidence="5">
    <location>
        <begin position="1"/>
        <end position="60"/>
    </location>
</feature>
<dbReference type="EMBL" id="QAOI01000002">
    <property type="protein sequence ID" value="PTQ78472.1"/>
    <property type="molecule type" value="Genomic_DNA"/>
</dbReference>
<evidence type="ECO:0000256" key="3">
    <source>
        <dbReference type="ARBA" id="ARBA00023125"/>
    </source>
</evidence>
<evidence type="ECO:0000259" key="5">
    <source>
        <dbReference type="PROSITE" id="PS50931"/>
    </source>
</evidence>
<dbReference type="GO" id="GO:0019344">
    <property type="term" value="P:cysteine biosynthetic process"/>
    <property type="evidence" value="ECO:0007669"/>
    <property type="project" value="TreeGrafter"/>
</dbReference>
<name>A0A2T5I3S7_9PROT</name>
<dbReference type="GO" id="GO:0000976">
    <property type="term" value="F:transcription cis-regulatory region binding"/>
    <property type="evidence" value="ECO:0007669"/>
    <property type="project" value="TreeGrafter"/>
</dbReference>
<dbReference type="Gene3D" id="1.10.10.10">
    <property type="entry name" value="Winged helix-like DNA-binding domain superfamily/Winged helix DNA-binding domain"/>
    <property type="match status" value="1"/>
</dbReference>
<dbReference type="PRINTS" id="PR00039">
    <property type="entry name" value="HTHLYSR"/>
</dbReference>
<organism evidence="6 7">
    <name type="scientific">Nitrosomonas oligotropha</name>
    <dbReference type="NCBI Taxonomy" id="42354"/>
    <lineage>
        <taxon>Bacteria</taxon>
        <taxon>Pseudomonadati</taxon>
        <taxon>Pseudomonadota</taxon>
        <taxon>Betaproteobacteria</taxon>
        <taxon>Nitrosomonadales</taxon>
        <taxon>Nitrosomonadaceae</taxon>
        <taxon>Nitrosomonas</taxon>
    </lineage>
</organism>
<comment type="similarity">
    <text evidence="1">Belongs to the LysR transcriptional regulatory family.</text>
</comment>
<dbReference type="Proteomes" id="UP000244128">
    <property type="component" value="Unassembled WGS sequence"/>
</dbReference>
<evidence type="ECO:0000313" key="7">
    <source>
        <dbReference type="Proteomes" id="UP000244128"/>
    </source>
</evidence>
<dbReference type="SUPFAM" id="SSF53850">
    <property type="entry name" value="Periplasmic binding protein-like II"/>
    <property type="match status" value="1"/>
</dbReference>
<dbReference type="PANTHER" id="PTHR30126:SF6">
    <property type="entry name" value="HTH-TYPE TRANSCRIPTIONAL REGULATOR CYSB-RELATED"/>
    <property type="match status" value="1"/>
</dbReference>
<keyword evidence="3" id="KW-0238">DNA-binding</keyword>
<dbReference type="AlphaFoldDB" id="A0A2T5I3S7"/>
<dbReference type="InterPro" id="IPR037423">
    <property type="entry name" value="CysB_PBP2"/>
</dbReference>
<evidence type="ECO:0000313" key="6">
    <source>
        <dbReference type="EMBL" id="PTQ78472.1"/>
    </source>
</evidence>
<sequence length="316" mass="35193">MKLQQLRYLCETANQDMNLSRAAKNLHTSQPAISKQIQLLEEELGVDIFLRNGKRIVKITPPGQLIIKTAVKMLRDADNLKKIAQEFTNEAGGTLTIATTHTQARYSLPPVIKRFTARYPKVKLILRQGSPVQIAALVTSGEADIGIATEALEQYKELVMLSCYQWNRCIIVPPKHPLLKLKKLTLEAINRYPIITYDSAFTGRSKINQAFASCGLEPNVVLTAIDSDVIKTYVELGLGVGILANMAFDAKRDKTLRSIDASHLFEPSTTRIGISRNSYIRGYILDFIEMFAPHLDHASIQSKLERGKSADPENAS</sequence>
<evidence type="ECO:0000256" key="4">
    <source>
        <dbReference type="ARBA" id="ARBA00023163"/>
    </source>
</evidence>
<gene>
    <name evidence="6" type="ORF">C8R26_10240</name>
</gene>
<dbReference type="PROSITE" id="PS50931">
    <property type="entry name" value="HTH_LYSR"/>
    <property type="match status" value="1"/>
</dbReference>
<dbReference type="InterPro" id="IPR000847">
    <property type="entry name" value="LysR_HTH_N"/>
</dbReference>
<dbReference type="InterPro" id="IPR036388">
    <property type="entry name" value="WH-like_DNA-bd_sf"/>
</dbReference>
<dbReference type="NCBIfam" id="NF009327">
    <property type="entry name" value="PRK12684.1"/>
    <property type="match status" value="1"/>
</dbReference>
<dbReference type="InterPro" id="IPR036390">
    <property type="entry name" value="WH_DNA-bd_sf"/>
</dbReference>
<accession>A0A2T5I3S7</accession>
<dbReference type="RefSeq" id="WP_107802001.1">
    <property type="nucleotide sequence ID" value="NZ_QAOI01000002.1"/>
</dbReference>
<evidence type="ECO:0000256" key="1">
    <source>
        <dbReference type="ARBA" id="ARBA00009437"/>
    </source>
</evidence>
<dbReference type="SUPFAM" id="SSF46785">
    <property type="entry name" value="Winged helix' DNA-binding domain"/>
    <property type="match status" value="1"/>
</dbReference>
<proteinExistence type="inferred from homology"/>
<dbReference type="Pfam" id="PF00126">
    <property type="entry name" value="HTH_1"/>
    <property type="match status" value="1"/>
</dbReference>